<dbReference type="RefSeq" id="XP_073557853.1">
    <property type="nucleotide sequence ID" value="XM_073703768.1"/>
</dbReference>
<evidence type="ECO:0000313" key="2">
    <source>
        <dbReference type="Proteomes" id="UP001642720"/>
    </source>
</evidence>
<comment type="caution">
    <text evidence="1">The sequence shown here is derived from an EMBL/GenBank/DDBJ whole genome shotgun (WGS) entry which is preliminary data.</text>
</comment>
<accession>A0ABY2H2B1</accession>
<sequence length="81" mass="8735">MLRSSSHRARLGILSEMRPHIINLRRKSPSTKRVSRHKCLQNTSGNETLLCGDHLLPDLPEACSPSSLGGDGKISVVFGGG</sequence>
<dbReference type="GeneID" id="300578218"/>
<name>A0ABY2H2B1_9HYPO</name>
<proteinExistence type="predicted"/>
<evidence type="ECO:0000313" key="1">
    <source>
        <dbReference type="EMBL" id="TFB01652.1"/>
    </source>
</evidence>
<dbReference type="EMBL" id="PPTA01000008">
    <property type="protein sequence ID" value="TFB01652.1"/>
    <property type="molecule type" value="Genomic_DNA"/>
</dbReference>
<dbReference type="Proteomes" id="UP001642720">
    <property type="component" value="Unassembled WGS sequence"/>
</dbReference>
<protein>
    <submittedName>
        <fullName evidence="1">Uncharacterized protein</fullName>
    </submittedName>
</protein>
<keyword evidence="2" id="KW-1185">Reference proteome</keyword>
<organism evidence="1 2">
    <name type="scientific">Trichoderma ghanense</name>
    <dbReference type="NCBI Taxonomy" id="65468"/>
    <lineage>
        <taxon>Eukaryota</taxon>
        <taxon>Fungi</taxon>
        <taxon>Dikarya</taxon>
        <taxon>Ascomycota</taxon>
        <taxon>Pezizomycotina</taxon>
        <taxon>Sordariomycetes</taxon>
        <taxon>Hypocreomycetidae</taxon>
        <taxon>Hypocreales</taxon>
        <taxon>Hypocreaceae</taxon>
        <taxon>Trichoderma</taxon>
    </lineage>
</organism>
<reference evidence="1 2" key="1">
    <citation type="submission" date="2018-01" db="EMBL/GenBank/DDBJ databases">
        <title>Genome characterization of the sugarcane-associated fungus Trichoderma ghanense CCMA-1212 and their application in lignocelulose bioconversion.</title>
        <authorList>
            <person name="Steindorff A.S."/>
            <person name="Mendes T.D."/>
            <person name="Vilela E.S.D."/>
            <person name="Rodrigues D.S."/>
            <person name="Formighieri E.F."/>
            <person name="Melo I.S."/>
            <person name="Favaro L.C.L."/>
        </authorList>
    </citation>
    <scope>NUCLEOTIDE SEQUENCE [LARGE SCALE GENOMIC DNA]</scope>
    <source>
        <strain evidence="1 2">CCMA-1212</strain>
    </source>
</reference>
<gene>
    <name evidence="1" type="ORF">CCMA1212_006554</name>
</gene>